<dbReference type="InParanoid" id="A0A3Q7HEK1"/>
<dbReference type="Gramene" id="Solyc07g052560.2.1">
    <property type="protein sequence ID" value="Solyc07g052560.2.1"/>
    <property type="gene ID" value="Solyc07g052560.2"/>
</dbReference>
<protein>
    <recommendedName>
        <fullName evidence="3">TraB family protein</fullName>
    </recommendedName>
</protein>
<accession>A0A3Q7HEK1</accession>
<keyword evidence="2" id="KW-1185">Reference proteome</keyword>
<dbReference type="InterPro" id="IPR046345">
    <property type="entry name" value="TraB_PrgY-like"/>
</dbReference>
<evidence type="ECO:0008006" key="3">
    <source>
        <dbReference type="Google" id="ProtNLM"/>
    </source>
</evidence>
<dbReference type="STRING" id="4081.A0A3Q7HEK1"/>
<name>A0A3Q7HEK1_SOLLC</name>
<dbReference type="OMA" id="WKQPIEL"/>
<proteinExistence type="predicted"/>
<dbReference type="PANTHER" id="PTHR21530:SF17">
    <property type="entry name" value="TRAB DOMAIN-CONTAINING PROTEIN-LIKE"/>
    <property type="match status" value="1"/>
</dbReference>
<sequence>MTMNLTLISTFDDVLNTELQMLEIRLYLSFHRFMSSTLLRVAGEHNSVVAVVGKGHLPGIKKSWKQPIELNELLTIPSQKRAISVIKSCQHLELQSAIISGIYTSIKK</sequence>
<organism evidence="1">
    <name type="scientific">Solanum lycopersicum</name>
    <name type="common">Tomato</name>
    <name type="synonym">Lycopersicon esculentum</name>
    <dbReference type="NCBI Taxonomy" id="4081"/>
    <lineage>
        <taxon>Eukaryota</taxon>
        <taxon>Viridiplantae</taxon>
        <taxon>Streptophyta</taxon>
        <taxon>Embryophyta</taxon>
        <taxon>Tracheophyta</taxon>
        <taxon>Spermatophyta</taxon>
        <taxon>Magnoliopsida</taxon>
        <taxon>eudicotyledons</taxon>
        <taxon>Gunneridae</taxon>
        <taxon>Pentapetalae</taxon>
        <taxon>asterids</taxon>
        <taxon>lamiids</taxon>
        <taxon>Solanales</taxon>
        <taxon>Solanaceae</taxon>
        <taxon>Solanoideae</taxon>
        <taxon>Solaneae</taxon>
        <taxon>Solanum</taxon>
        <taxon>Solanum subgen. Lycopersicon</taxon>
    </lineage>
</organism>
<evidence type="ECO:0000313" key="2">
    <source>
        <dbReference type="Proteomes" id="UP000004994"/>
    </source>
</evidence>
<dbReference type="AlphaFoldDB" id="A0A3Q7HEK1"/>
<reference evidence="1" key="1">
    <citation type="journal article" date="2012" name="Nature">
        <title>The tomato genome sequence provides insights into fleshy fruit evolution.</title>
        <authorList>
            <consortium name="Tomato Genome Consortium"/>
        </authorList>
    </citation>
    <scope>NUCLEOTIDE SEQUENCE [LARGE SCALE GENOMIC DNA]</scope>
    <source>
        <strain evidence="1">cv. Heinz 1706</strain>
    </source>
</reference>
<dbReference type="PANTHER" id="PTHR21530">
    <property type="entry name" value="PHEROMONE SHUTDOWN PROTEIN"/>
    <property type="match status" value="1"/>
</dbReference>
<dbReference type="Proteomes" id="UP000004994">
    <property type="component" value="Chromosome 7"/>
</dbReference>
<evidence type="ECO:0000313" key="1">
    <source>
        <dbReference type="EnsemblPlants" id="Solyc07g052560.2.1"/>
    </source>
</evidence>
<reference evidence="1" key="2">
    <citation type="submission" date="2019-01" db="UniProtKB">
        <authorList>
            <consortium name="EnsemblPlants"/>
        </authorList>
    </citation>
    <scope>IDENTIFICATION</scope>
    <source>
        <strain evidence="1">cv. Heinz 1706</strain>
    </source>
</reference>
<dbReference type="EnsemblPlants" id="Solyc07g052560.2.1">
    <property type="protein sequence ID" value="Solyc07g052560.2.1"/>
    <property type="gene ID" value="Solyc07g052560.2"/>
</dbReference>